<accession>A0ABV1QV25</accession>
<evidence type="ECO:0000256" key="1">
    <source>
        <dbReference type="SAM" id="MobiDB-lite"/>
    </source>
</evidence>
<keyword evidence="3" id="KW-1185">Reference proteome</keyword>
<comment type="caution">
    <text evidence="2">The sequence shown here is derived from an EMBL/GenBank/DDBJ whole genome shotgun (WGS) entry which is preliminary data.</text>
</comment>
<reference evidence="2 3" key="1">
    <citation type="submission" date="2024-06" db="EMBL/GenBank/DDBJ databases">
        <authorList>
            <person name="Campbell A.G."/>
        </authorList>
    </citation>
    <scope>NUCLEOTIDE SEQUENCE [LARGE SCALE GENOMIC DNA]</scope>
    <source>
        <strain evidence="2 3">EM12</strain>
    </source>
</reference>
<protein>
    <submittedName>
        <fullName evidence="2">Uncharacterized protein</fullName>
    </submittedName>
</protein>
<proteinExistence type="predicted"/>
<evidence type="ECO:0000313" key="2">
    <source>
        <dbReference type="EMBL" id="MER2253143.1"/>
    </source>
</evidence>
<name>A0ABV1QV25_9HYPH</name>
<evidence type="ECO:0000313" key="3">
    <source>
        <dbReference type="Proteomes" id="UP001480955"/>
    </source>
</evidence>
<organism evidence="2 3">
    <name type="scientific">Methylorubrum podarium</name>
    <dbReference type="NCBI Taxonomy" id="200476"/>
    <lineage>
        <taxon>Bacteria</taxon>
        <taxon>Pseudomonadati</taxon>
        <taxon>Pseudomonadota</taxon>
        <taxon>Alphaproteobacteria</taxon>
        <taxon>Hyphomicrobiales</taxon>
        <taxon>Methylobacteriaceae</taxon>
        <taxon>Methylorubrum</taxon>
    </lineage>
</organism>
<sequence>MIFGLGFLLASLCALTILPTVNARAARLARRRIEATLPVSVSEVVAERDHLRAEFAVAQRRLERKAEAVAARRHADMAAIGARTMEAEAAVAARILSEAEVARALERIAGLDRDLAAARAEGETGLATLHALEEAHRTLLDDLKATRRAQAGTAPSANEGDADAAARPGAAIEAEIETLRAELAAARAAAQDALAARGSEDTAELRRRISEVADALARRDRLPQAGGFPAAASATAPVTSPALAES</sequence>
<dbReference type="RefSeq" id="WP_238256398.1">
    <property type="nucleotide sequence ID" value="NZ_BPRD01000288.1"/>
</dbReference>
<dbReference type="EMBL" id="JBELQE010000129">
    <property type="protein sequence ID" value="MER2253143.1"/>
    <property type="molecule type" value="Genomic_DNA"/>
</dbReference>
<gene>
    <name evidence="2" type="ORF">ABS772_24795</name>
</gene>
<feature type="region of interest" description="Disordered" evidence="1">
    <location>
        <begin position="149"/>
        <end position="168"/>
    </location>
</feature>
<dbReference type="Proteomes" id="UP001480955">
    <property type="component" value="Unassembled WGS sequence"/>
</dbReference>
<feature type="region of interest" description="Disordered" evidence="1">
    <location>
        <begin position="225"/>
        <end position="246"/>
    </location>
</feature>